<evidence type="ECO:0000313" key="2">
    <source>
        <dbReference type="EMBL" id="MCW3780209.1"/>
    </source>
</evidence>
<gene>
    <name evidence="2" type="ORF">OM960_01230</name>
</gene>
<keyword evidence="1" id="KW-0472">Membrane</keyword>
<feature type="transmembrane region" description="Helical" evidence="1">
    <location>
        <begin position="66"/>
        <end position="92"/>
    </location>
</feature>
<dbReference type="EMBL" id="JAPDOG010000001">
    <property type="protein sequence ID" value="MCW3780209.1"/>
    <property type="molecule type" value="Genomic_DNA"/>
</dbReference>
<evidence type="ECO:0000256" key="1">
    <source>
        <dbReference type="SAM" id="Phobius"/>
    </source>
</evidence>
<keyword evidence="3" id="KW-1185">Reference proteome</keyword>
<dbReference type="RefSeq" id="WP_264770801.1">
    <property type="nucleotide sequence ID" value="NZ_JAPDOG010000001.1"/>
</dbReference>
<keyword evidence="1" id="KW-1133">Transmembrane helix</keyword>
<protein>
    <submittedName>
        <fullName evidence="2">Uncharacterized protein</fullName>
    </submittedName>
</protein>
<comment type="caution">
    <text evidence="2">The sequence shown here is derived from an EMBL/GenBank/DDBJ whole genome shotgun (WGS) entry which is preliminary data.</text>
</comment>
<organism evidence="2 3">
    <name type="scientific">Defluviimonas salinarum</name>
    <dbReference type="NCBI Taxonomy" id="2992147"/>
    <lineage>
        <taxon>Bacteria</taxon>
        <taxon>Pseudomonadati</taxon>
        <taxon>Pseudomonadota</taxon>
        <taxon>Alphaproteobacteria</taxon>
        <taxon>Rhodobacterales</taxon>
        <taxon>Paracoccaceae</taxon>
        <taxon>Albidovulum</taxon>
    </lineage>
</organism>
<reference evidence="2 3" key="1">
    <citation type="submission" date="2022-10" db="EMBL/GenBank/DDBJ databases">
        <title>Defluviimonas sp. CAU 1641 isolated from mud.</title>
        <authorList>
            <person name="Kim W."/>
        </authorList>
    </citation>
    <scope>NUCLEOTIDE SEQUENCE [LARGE SCALE GENOMIC DNA]</scope>
    <source>
        <strain evidence="2 3">CAU 1641</strain>
    </source>
</reference>
<name>A0ABT3IXQ9_9RHOB</name>
<accession>A0ABT3IXQ9</accession>
<feature type="transmembrane region" description="Helical" evidence="1">
    <location>
        <begin position="25"/>
        <end position="46"/>
    </location>
</feature>
<dbReference type="Proteomes" id="UP001207582">
    <property type="component" value="Unassembled WGS sequence"/>
</dbReference>
<evidence type="ECO:0000313" key="3">
    <source>
        <dbReference type="Proteomes" id="UP001207582"/>
    </source>
</evidence>
<sequence length="135" mass="14372">MSTDLHELAPHHLPPFITAPGSSDFLYNVIVVSLVVIVLLVGNFYFKLHALPEKMAEHANSTQLQLIGVMALLALFTHNHIFWVGALLLAAIQLPNFTEPLNSIAGSLRELSKGAAKNAPKAPAVAADAAASEQA</sequence>
<proteinExistence type="predicted"/>
<keyword evidence="1" id="KW-0812">Transmembrane</keyword>